<organism evidence="7 8">
    <name type="scientific">Methylobacterium persicinum</name>
    <dbReference type="NCBI Taxonomy" id="374426"/>
    <lineage>
        <taxon>Bacteria</taxon>
        <taxon>Pseudomonadati</taxon>
        <taxon>Pseudomonadota</taxon>
        <taxon>Alphaproteobacteria</taxon>
        <taxon>Hyphomicrobiales</taxon>
        <taxon>Methylobacteriaceae</taxon>
        <taxon>Methylobacterium</taxon>
    </lineage>
</organism>
<proteinExistence type="inferred from homology"/>
<evidence type="ECO:0000259" key="6">
    <source>
        <dbReference type="PROSITE" id="PS51677"/>
    </source>
</evidence>
<dbReference type="RefSeq" id="WP_238247538.1">
    <property type="nucleotide sequence ID" value="NZ_BPQX01000011.1"/>
</dbReference>
<accession>A0ABU0HEL4</accession>
<dbReference type="Gene3D" id="3.20.20.370">
    <property type="entry name" value="Glycoside hydrolase/deacetylase"/>
    <property type="match status" value="1"/>
</dbReference>
<dbReference type="PANTHER" id="PTHR34216:SF7">
    <property type="entry name" value="POLY-BETA-1,6-N-ACETYL-D-GLUCOSAMINE N-DEACETYLASE"/>
    <property type="match status" value="1"/>
</dbReference>
<dbReference type="InterPro" id="IPR002509">
    <property type="entry name" value="NODB_dom"/>
</dbReference>
<dbReference type="InterPro" id="IPR011330">
    <property type="entry name" value="Glyco_hydro/deAcase_b/a-brl"/>
</dbReference>
<protein>
    <recommendedName>
        <fullName evidence="3">Chitooligosaccharide deacetylase</fullName>
    </recommendedName>
    <alternativeName>
        <fullName evidence="5">Nodulation protein B</fullName>
    </alternativeName>
</protein>
<comment type="function">
    <text evidence="1">Is involved in generating a small heat-stable compound (Nod), an acylated oligomer of N-acetylglucosamine, that stimulates mitosis in various plant protoplasts.</text>
</comment>
<keyword evidence="4" id="KW-0732">Signal</keyword>
<dbReference type="Proteomes" id="UP001236369">
    <property type="component" value="Unassembled WGS sequence"/>
</dbReference>
<sequence>MLSPRSKHRMFEAGFRAVRATGADRWLAPAAQGLGVILTFHRVDPSPPDAFAPNRLLSITPDFLDATLTELDARGFDVIGLDEVPDRLSRRDYGPPFAVLTFDDGYRDNLLHARPVLARHRVPWTLFVTSDFADGRGRLWWVELERAIARLDRVRVVVGKRSVDLPARSPQEKALAFDALYRDLRAGSEERLLDGIAGHCREAGLNPGLVAGDLCLGWDELRDLAADPAVTIGAHTVSHPMLAKHPLASAAREIADGRARIEAELGRTVRHLSYPVGDPGSAGPREFALAQAQGFATAVTTRPGHLFAGHAGHLHALPRVSVNGCHQSEAALAGLLSGVPFLAWNRGRRLNVA</sequence>
<dbReference type="PANTHER" id="PTHR34216">
    <property type="match status" value="1"/>
</dbReference>
<evidence type="ECO:0000256" key="2">
    <source>
        <dbReference type="ARBA" id="ARBA00010973"/>
    </source>
</evidence>
<dbReference type="PROSITE" id="PS51677">
    <property type="entry name" value="NODB"/>
    <property type="match status" value="1"/>
</dbReference>
<dbReference type="SUPFAM" id="SSF88713">
    <property type="entry name" value="Glycoside hydrolase/deacetylase"/>
    <property type="match status" value="1"/>
</dbReference>
<dbReference type="InterPro" id="IPR051398">
    <property type="entry name" value="Polysacch_Deacetylase"/>
</dbReference>
<dbReference type="EMBL" id="JAUSVV010000001">
    <property type="protein sequence ID" value="MDQ0440764.1"/>
    <property type="molecule type" value="Genomic_DNA"/>
</dbReference>
<feature type="domain" description="NodB homology" evidence="6">
    <location>
        <begin position="96"/>
        <end position="353"/>
    </location>
</feature>
<gene>
    <name evidence="7" type="ORF">QO016_000241</name>
</gene>
<evidence type="ECO:0000313" key="7">
    <source>
        <dbReference type="EMBL" id="MDQ0440764.1"/>
    </source>
</evidence>
<dbReference type="CDD" id="cd10968">
    <property type="entry name" value="CE4_Mlr8448_like_5s"/>
    <property type="match status" value="1"/>
</dbReference>
<evidence type="ECO:0000256" key="4">
    <source>
        <dbReference type="ARBA" id="ARBA00022729"/>
    </source>
</evidence>
<reference evidence="7 8" key="1">
    <citation type="submission" date="2023-07" db="EMBL/GenBank/DDBJ databases">
        <title>Genomic Encyclopedia of Type Strains, Phase IV (KMG-IV): sequencing the most valuable type-strain genomes for metagenomic binning, comparative biology and taxonomic classification.</title>
        <authorList>
            <person name="Goeker M."/>
        </authorList>
    </citation>
    <scope>NUCLEOTIDE SEQUENCE [LARGE SCALE GENOMIC DNA]</scope>
    <source>
        <strain evidence="7 8">DSM 19562</strain>
    </source>
</reference>
<evidence type="ECO:0000256" key="5">
    <source>
        <dbReference type="ARBA" id="ARBA00032976"/>
    </source>
</evidence>
<evidence type="ECO:0000313" key="8">
    <source>
        <dbReference type="Proteomes" id="UP001236369"/>
    </source>
</evidence>
<dbReference type="Pfam" id="PF01522">
    <property type="entry name" value="Polysacc_deac_1"/>
    <property type="match status" value="1"/>
</dbReference>
<keyword evidence="8" id="KW-1185">Reference proteome</keyword>
<comment type="caution">
    <text evidence="7">The sequence shown here is derived from an EMBL/GenBank/DDBJ whole genome shotgun (WGS) entry which is preliminary data.</text>
</comment>
<name>A0ABU0HEL4_9HYPH</name>
<evidence type="ECO:0000256" key="1">
    <source>
        <dbReference type="ARBA" id="ARBA00003236"/>
    </source>
</evidence>
<evidence type="ECO:0000256" key="3">
    <source>
        <dbReference type="ARBA" id="ARBA00020071"/>
    </source>
</evidence>
<comment type="similarity">
    <text evidence="2">Belongs to the polysaccharide deacetylase family.</text>
</comment>